<reference evidence="5" key="1">
    <citation type="submission" date="2018-06" db="EMBL/GenBank/DDBJ databases">
        <authorList>
            <person name="Zhirakovskaya E."/>
        </authorList>
    </citation>
    <scope>NUCLEOTIDE SEQUENCE</scope>
</reference>
<dbReference type="Gene3D" id="1.10.10.10">
    <property type="entry name" value="Winged helix-like DNA-binding domain superfamily/Winged helix DNA-binding domain"/>
    <property type="match status" value="2"/>
</dbReference>
<keyword evidence="3" id="KW-0159">Chromosome partition</keyword>
<protein>
    <submittedName>
        <fullName evidence="5">Segregation and condensation protein B</fullName>
    </submittedName>
</protein>
<evidence type="ECO:0000256" key="4">
    <source>
        <dbReference type="ARBA" id="ARBA00023306"/>
    </source>
</evidence>
<keyword evidence="2" id="KW-0132">Cell division</keyword>
<dbReference type="PIRSF" id="PIRSF019345">
    <property type="entry name" value="ScpB"/>
    <property type="match status" value="1"/>
</dbReference>
<dbReference type="PANTHER" id="PTHR34298">
    <property type="entry name" value="SEGREGATION AND CONDENSATION PROTEIN B"/>
    <property type="match status" value="1"/>
</dbReference>
<name>A0A3B0RTR8_9ZZZZ</name>
<dbReference type="InterPro" id="IPR005234">
    <property type="entry name" value="ScpB_csome_segregation"/>
</dbReference>
<evidence type="ECO:0000313" key="5">
    <source>
        <dbReference type="EMBL" id="VAV95349.1"/>
    </source>
</evidence>
<dbReference type="AlphaFoldDB" id="A0A3B0RTR8"/>
<keyword evidence="4" id="KW-0131">Cell cycle</keyword>
<evidence type="ECO:0000256" key="1">
    <source>
        <dbReference type="ARBA" id="ARBA00022490"/>
    </source>
</evidence>
<dbReference type="PANTHER" id="PTHR34298:SF2">
    <property type="entry name" value="SEGREGATION AND CONDENSATION PROTEIN B"/>
    <property type="match status" value="1"/>
</dbReference>
<accession>A0A3B0RTR8</accession>
<dbReference type="SUPFAM" id="SSF46785">
    <property type="entry name" value="Winged helix' DNA-binding domain"/>
    <property type="match status" value="2"/>
</dbReference>
<dbReference type="InterPro" id="IPR036390">
    <property type="entry name" value="WH_DNA-bd_sf"/>
</dbReference>
<dbReference type="InterPro" id="IPR036388">
    <property type="entry name" value="WH-like_DNA-bd_sf"/>
</dbReference>
<dbReference type="NCBIfam" id="TIGR00281">
    <property type="entry name" value="SMC-Scp complex subunit ScpB"/>
    <property type="match status" value="1"/>
</dbReference>
<evidence type="ECO:0000256" key="3">
    <source>
        <dbReference type="ARBA" id="ARBA00022829"/>
    </source>
</evidence>
<gene>
    <name evidence="5" type="ORF">MNBD_ACTINO01-1946</name>
</gene>
<evidence type="ECO:0000256" key="2">
    <source>
        <dbReference type="ARBA" id="ARBA00022618"/>
    </source>
</evidence>
<dbReference type="Pfam" id="PF04079">
    <property type="entry name" value="SMC_ScpB"/>
    <property type="match status" value="1"/>
</dbReference>
<sequence>MTELARMLEAILFVADEPISTVELAQVLDEPTDTVTEALEELAEELSGGHGLILKQAGSGWRLYTHEDAVAYLERYASTDRAKRLSNAAMETLAVVAYKQPVSRGQVSEIRGVDSDHALRTLERRELIHEVARAPGPGQAVLYGTTMLFLEKMGITAVSDLPPLADHVPPATIMETLEMPMRPESSSNDSTS</sequence>
<dbReference type="EMBL" id="UOEI01000146">
    <property type="protein sequence ID" value="VAV95349.1"/>
    <property type="molecule type" value="Genomic_DNA"/>
</dbReference>
<dbReference type="GO" id="GO:0051301">
    <property type="term" value="P:cell division"/>
    <property type="evidence" value="ECO:0007669"/>
    <property type="project" value="UniProtKB-KW"/>
</dbReference>
<proteinExistence type="predicted"/>
<dbReference type="GO" id="GO:0051304">
    <property type="term" value="P:chromosome separation"/>
    <property type="evidence" value="ECO:0007669"/>
    <property type="project" value="InterPro"/>
</dbReference>
<organism evidence="5">
    <name type="scientific">hydrothermal vent metagenome</name>
    <dbReference type="NCBI Taxonomy" id="652676"/>
    <lineage>
        <taxon>unclassified sequences</taxon>
        <taxon>metagenomes</taxon>
        <taxon>ecological metagenomes</taxon>
    </lineage>
</organism>
<keyword evidence="1" id="KW-0963">Cytoplasm</keyword>